<dbReference type="InterPro" id="IPR004875">
    <property type="entry name" value="DDE_SF_endonuclease_dom"/>
</dbReference>
<evidence type="ECO:0000313" key="3">
    <source>
        <dbReference type="Proteomes" id="UP000515135"/>
    </source>
</evidence>
<dbReference type="Gene3D" id="3.30.420.10">
    <property type="entry name" value="Ribonuclease H-like superfamily/Ribonuclease H"/>
    <property type="match status" value="1"/>
</dbReference>
<dbReference type="GO" id="GO:0005634">
    <property type="term" value="C:nucleus"/>
    <property type="evidence" value="ECO:0007669"/>
    <property type="project" value="TreeGrafter"/>
</dbReference>
<dbReference type="PANTHER" id="PTHR19303">
    <property type="entry name" value="TRANSPOSON"/>
    <property type="match status" value="1"/>
</dbReference>
<dbReference type="Pfam" id="PF03184">
    <property type="entry name" value="DDE_1"/>
    <property type="match status" value="1"/>
</dbReference>
<feature type="region of interest" description="Disordered" evidence="1">
    <location>
        <begin position="408"/>
        <end position="430"/>
    </location>
</feature>
<dbReference type="GO" id="GO:0003677">
    <property type="term" value="F:DNA binding"/>
    <property type="evidence" value="ECO:0007669"/>
    <property type="project" value="TreeGrafter"/>
</dbReference>
<evidence type="ECO:0000259" key="2">
    <source>
        <dbReference type="Pfam" id="PF03184"/>
    </source>
</evidence>
<accession>A0A6P4Z8G0</accession>
<dbReference type="PANTHER" id="PTHR19303:SF74">
    <property type="entry name" value="POGO TRANSPOSABLE ELEMENT WITH KRAB DOMAIN"/>
    <property type="match status" value="1"/>
</dbReference>
<dbReference type="InterPro" id="IPR050863">
    <property type="entry name" value="CenT-Element_Derived"/>
</dbReference>
<reference evidence="4" key="1">
    <citation type="submission" date="2025-08" db="UniProtKB">
        <authorList>
            <consortium name="RefSeq"/>
        </authorList>
    </citation>
    <scope>IDENTIFICATION</scope>
    <source>
        <tissue evidence="4">Gonad</tissue>
    </source>
</reference>
<evidence type="ECO:0000256" key="1">
    <source>
        <dbReference type="SAM" id="MobiDB-lite"/>
    </source>
</evidence>
<proteinExistence type="predicted"/>
<keyword evidence="3" id="KW-1185">Reference proteome</keyword>
<dbReference type="OrthoDB" id="4327074at2759"/>
<feature type="domain" description="DDE-1" evidence="2">
    <location>
        <begin position="138"/>
        <end position="304"/>
    </location>
</feature>
<organism evidence="3 4">
    <name type="scientific">Branchiostoma belcheri</name>
    <name type="common">Amphioxus</name>
    <dbReference type="NCBI Taxonomy" id="7741"/>
    <lineage>
        <taxon>Eukaryota</taxon>
        <taxon>Metazoa</taxon>
        <taxon>Chordata</taxon>
        <taxon>Cephalochordata</taxon>
        <taxon>Leptocardii</taxon>
        <taxon>Amphioxiformes</taxon>
        <taxon>Branchiostomatidae</taxon>
        <taxon>Branchiostoma</taxon>
    </lineage>
</organism>
<name>A0A6P4Z8G0_BRABE</name>
<protein>
    <submittedName>
        <fullName evidence="4">Tigger transposable element-derived protein 6-like</fullName>
    </submittedName>
</protein>
<sequence length="430" mass="47825">MAEWGHPISVPILKALAGEIHQRKCKTTGKTPRFRICEASGKLVAGRKWWRGFKKRHPQIAHRAQDPLSRERAKMSSQETVDDFFKLYTKIVAENRLQNKPNLIHNCDETGISMEVNRGRVLVPKGVKGVPCKSSGTKDRVTFHIAVTAEGKTLAPMLIYKKSFPSGAYTQSGSDNTLYAVSESGFMDKDLFEKWFCNHYVRTLPPDRPVLLLLDQCEAHLSVKTIQTALDENIILLGLPPHTSHFLQPLDKTCFGSLKDTLGSIVQGLMFENPDFQLSKRNISKVVKAAYEKSFTMTTVKKGFKSTGLYPCDKNAVSKRWVNVGQSIIDVPSTSQEDSEVNNGTHVPSCQPCRAPGCKTCGPPRTNVLVGRMVPTELSDLLVPPQVQEKKTRVSKAIKTARVFTSAEVLQEQSGEKEKEGGEIGEEEEE</sequence>
<evidence type="ECO:0000313" key="4">
    <source>
        <dbReference type="RefSeq" id="XP_019632958.1"/>
    </source>
</evidence>
<dbReference type="AlphaFoldDB" id="A0A6P4Z8G0"/>
<gene>
    <name evidence="4" type="primary">LOC109476466</name>
</gene>
<dbReference type="Proteomes" id="UP000515135">
    <property type="component" value="Unplaced"/>
</dbReference>
<dbReference type="GeneID" id="109476466"/>
<dbReference type="KEGG" id="bbel:109476466"/>
<dbReference type="RefSeq" id="XP_019632958.1">
    <property type="nucleotide sequence ID" value="XM_019777399.1"/>
</dbReference>
<dbReference type="InterPro" id="IPR036397">
    <property type="entry name" value="RNaseH_sf"/>
</dbReference>